<dbReference type="Proteomes" id="UP001634394">
    <property type="component" value="Unassembled WGS sequence"/>
</dbReference>
<evidence type="ECO:0000313" key="1">
    <source>
        <dbReference type="EMBL" id="KAL3870371.1"/>
    </source>
</evidence>
<dbReference type="AlphaFoldDB" id="A0ABD3WAE4"/>
<proteinExistence type="predicted"/>
<organism evidence="1 2">
    <name type="scientific">Sinanodonta woodiana</name>
    <name type="common">Chinese pond mussel</name>
    <name type="synonym">Anodonta woodiana</name>
    <dbReference type="NCBI Taxonomy" id="1069815"/>
    <lineage>
        <taxon>Eukaryota</taxon>
        <taxon>Metazoa</taxon>
        <taxon>Spiralia</taxon>
        <taxon>Lophotrochozoa</taxon>
        <taxon>Mollusca</taxon>
        <taxon>Bivalvia</taxon>
        <taxon>Autobranchia</taxon>
        <taxon>Heteroconchia</taxon>
        <taxon>Palaeoheterodonta</taxon>
        <taxon>Unionida</taxon>
        <taxon>Unionoidea</taxon>
        <taxon>Unionidae</taxon>
        <taxon>Unioninae</taxon>
        <taxon>Sinanodonta</taxon>
    </lineage>
</organism>
<protein>
    <submittedName>
        <fullName evidence="1">Uncharacterized protein</fullName>
    </submittedName>
</protein>
<sequence length="79" mass="8808">PPSTGINERFSSDDCPNAILVYKVQELCMDISAWGKIYTPNLTYVKTGEEKINGFEKAIEPDTCPCTLDSVEHDLKHCS</sequence>
<accession>A0ABD3WAE4</accession>
<evidence type="ECO:0000313" key="2">
    <source>
        <dbReference type="Proteomes" id="UP001634394"/>
    </source>
</evidence>
<feature type="non-terminal residue" evidence="1">
    <location>
        <position position="1"/>
    </location>
</feature>
<reference evidence="1 2" key="1">
    <citation type="submission" date="2024-11" db="EMBL/GenBank/DDBJ databases">
        <title>Chromosome-level genome assembly of the freshwater bivalve Anodonta woodiana.</title>
        <authorList>
            <person name="Chen X."/>
        </authorList>
    </citation>
    <scope>NUCLEOTIDE SEQUENCE [LARGE SCALE GENOMIC DNA]</scope>
    <source>
        <strain evidence="1">MN2024</strain>
        <tissue evidence="1">Gills</tissue>
    </source>
</reference>
<name>A0ABD3WAE4_SINWO</name>
<keyword evidence="2" id="KW-1185">Reference proteome</keyword>
<gene>
    <name evidence="1" type="ORF">ACJMK2_038441</name>
</gene>
<comment type="caution">
    <text evidence="1">The sequence shown here is derived from an EMBL/GenBank/DDBJ whole genome shotgun (WGS) entry which is preliminary data.</text>
</comment>
<feature type="non-terminal residue" evidence="1">
    <location>
        <position position="79"/>
    </location>
</feature>
<dbReference type="EMBL" id="JBJQND010000007">
    <property type="protein sequence ID" value="KAL3870371.1"/>
    <property type="molecule type" value="Genomic_DNA"/>
</dbReference>